<dbReference type="EMBL" id="CALNXI010000573">
    <property type="protein sequence ID" value="CAH3029469.1"/>
    <property type="molecule type" value="Genomic_DNA"/>
</dbReference>
<name>A0ABN8MIF1_9CNID</name>
<keyword evidence="2" id="KW-1185">Reference proteome</keyword>
<proteinExistence type="predicted"/>
<dbReference type="Gene3D" id="3.40.395.10">
    <property type="entry name" value="Adenoviral Proteinase, Chain A"/>
    <property type="match status" value="1"/>
</dbReference>
<dbReference type="Proteomes" id="UP001159427">
    <property type="component" value="Unassembled WGS sequence"/>
</dbReference>
<sequence length="803" mass="89842">MRKSEFKKRYDVKMGRYVKKHIYGEGVTDVFKRIGRKLFGKTMKEAAKTATKKAVQKAATKTGEYAREKAGNKIVQLLSKKNKKTPVAALPVATSPIENPQSRELTDYEINERVNQLLDPNYIERYEDVIFDLETALNTTISNNRHQKKDGYRFVVDNSGEVTPFDWYNARISLDFKVVLLANVGNIAVADHNGIVNGSYSFLKHFDIKLNGQKVYDCNDANHAVNIKNLLEYSPAYAEQTASNEFFYLDTTRHPEETRFTRRRVTHRRNAANNADDVGLMLDDVVANYNKGFALRRAILGVSSTVNTEIPLNRYSFFEMLEDELLPNTRVEMNFEIESDGNLIWQAGANCRVVITRMHKGRLEKLSRAYNNNSAITIRLARNELPGPHELMLTKSQINKLKKAMNQGTGSDIKISKTQIRKAVRQGGSLWGSLISLGSKLLPTAMPLAKKAIAPLATGALSGLASLGVDKIFGKGQRGGFLIPMDKIAHLVAYKHLLNTGQKRDILNALQTGNGLVIRPTKTQQGGFLGTLLASIGVPLLLNALTGKGLQADRTGSANTTSVYVPDTTNGHGMYNPYPYWKGTAALQKQPIQFNPNSGNNTVKFINKPLSNIDLLQWVTQLGIKYFRGIYSRDNLPDKIHKLETGIINLDDSMGGGSHWGCYRNVDKQYCEYFDPFGLIMPNEIKNYLKTSGKKMVYSSDEIQERDTLNQLSTKIRPKKNYKTNRKDLDGGAIDIHKEIGKLPKPAGGWTLPGHRYRGPYNDLENQVRYNPETGEILESYDSPTGPTDAVAMQHDVDYSVCG</sequence>
<reference evidence="1 2" key="1">
    <citation type="submission" date="2022-05" db="EMBL/GenBank/DDBJ databases">
        <authorList>
            <consortium name="Genoscope - CEA"/>
            <person name="William W."/>
        </authorList>
    </citation>
    <scope>NUCLEOTIDE SEQUENCE [LARGE SCALE GENOMIC DNA]</scope>
</reference>
<evidence type="ECO:0000313" key="1">
    <source>
        <dbReference type="EMBL" id="CAH3029469.1"/>
    </source>
</evidence>
<comment type="caution">
    <text evidence="1">The sequence shown here is derived from an EMBL/GenBank/DDBJ whole genome shotgun (WGS) entry which is preliminary data.</text>
</comment>
<evidence type="ECO:0000313" key="2">
    <source>
        <dbReference type="Proteomes" id="UP001159427"/>
    </source>
</evidence>
<protein>
    <submittedName>
        <fullName evidence="1">Uncharacterized protein</fullName>
    </submittedName>
</protein>
<feature type="non-terminal residue" evidence="1">
    <location>
        <position position="803"/>
    </location>
</feature>
<organism evidence="1 2">
    <name type="scientific">Porites evermanni</name>
    <dbReference type="NCBI Taxonomy" id="104178"/>
    <lineage>
        <taxon>Eukaryota</taxon>
        <taxon>Metazoa</taxon>
        <taxon>Cnidaria</taxon>
        <taxon>Anthozoa</taxon>
        <taxon>Hexacorallia</taxon>
        <taxon>Scleractinia</taxon>
        <taxon>Fungiina</taxon>
        <taxon>Poritidae</taxon>
        <taxon>Porites</taxon>
    </lineage>
</organism>
<gene>
    <name evidence="1" type="ORF">PEVE_00036220</name>
</gene>
<accession>A0ABN8MIF1</accession>